<protein>
    <submittedName>
        <fullName evidence="1">Uncharacterized protein</fullName>
    </submittedName>
</protein>
<evidence type="ECO:0000313" key="1">
    <source>
        <dbReference type="EMBL" id="GAH76043.1"/>
    </source>
</evidence>
<comment type="caution">
    <text evidence="1">The sequence shown here is derived from an EMBL/GenBank/DDBJ whole genome shotgun (WGS) entry which is preliminary data.</text>
</comment>
<sequence>MQLFAGNLVMDYLLSDRQKGVSRSLVLNSDSYIIFERLLEKGGSSKTDMRREWSVSNVTMQKNLNPLMAKNLIKGSFGKDWYEINPVWTEKYADPVYNWFEEAGIHA</sequence>
<proteinExistence type="predicted"/>
<reference evidence="1" key="1">
    <citation type="journal article" date="2014" name="Front. Microbiol.">
        <title>High frequency of phylogenetically diverse reductive dehalogenase-homologous genes in deep subseafloor sedimentary metagenomes.</title>
        <authorList>
            <person name="Kawai M."/>
            <person name="Futagami T."/>
            <person name="Toyoda A."/>
            <person name="Takaki Y."/>
            <person name="Nishi S."/>
            <person name="Hori S."/>
            <person name="Arai W."/>
            <person name="Tsubouchi T."/>
            <person name="Morono Y."/>
            <person name="Uchiyama I."/>
            <person name="Ito T."/>
            <person name="Fujiyama A."/>
            <person name="Inagaki F."/>
            <person name="Takami H."/>
        </authorList>
    </citation>
    <scope>NUCLEOTIDE SEQUENCE</scope>
    <source>
        <strain evidence="1">Expedition CK06-06</strain>
    </source>
</reference>
<dbReference type="EMBL" id="BARU01027730">
    <property type="protein sequence ID" value="GAH76043.1"/>
    <property type="molecule type" value="Genomic_DNA"/>
</dbReference>
<name>X1K1T8_9ZZZZ</name>
<accession>X1K1T8</accession>
<dbReference type="AlphaFoldDB" id="X1K1T8"/>
<organism evidence="1">
    <name type="scientific">marine sediment metagenome</name>
    <dbReference type="NCBI Taxonomy" id="412755"/>
    <lineage>
        <taxon>unclassified sequences</taxon>
        <taxon>metagenomes</taxon>
        <taxon>ecological metagenomes</taxon>
    </lineage>
</organism>
<gene>
    <name evidence="1" type="ORF">S03H2_44359</name>
</gene>